<feature type="domain" description="Macro" evidence="1">
    <location>
        <begin position="1"/>
        <end position="155"/>
    </location>
</feature>
<dbReference type="PROSITE" id="PS51154">
    <property type="entry name" value="MACRO"/>
    <property type="match status" value="1"/>
</dbReference>
<name>A0A6H0X633_9CAUD</name>
<dbReference type="SUPFAM" id="SSF52949">
    <property type="entry name" value="Macro domain-like"/>
    <property type="match status" value="1"/>
</dbReference>
<keyword evidence="3" id="KW-1185">Reference proteome</keyword>
<dbReference type="SMART" id="SM00506">
    <property type="entry name" value="A1pp"/>
    <property type="match status" value="1"/>
</dbReference>
<gene>
    <name evidence="2" type="ORF">Izhevsk_99</name>
</gene>
<evidence type="ECO:0000313" key="2">
    <source>
        <dbReference type="EMBL" id="QIW89780.1"/>
    </source>
</evidence>
<dbReference type="PANTHER" id="PTHR12521">
    <property type="entry name" value="PROTEIN C6ORF130"/>
    <property type="match status" value="1"/>
</dbReference>
<dbReference type="Proteomes" id="UP000503405">
    <property type="component" value="Segment"/>
</dbReference>
<dbReference type="InterPro" id="IPR050892">
    <property type="entry name" value="ADP-ribose_metab_enzymes"/>
</dbReference>
<accession>A0A6H0X633</accession>
<organism evidence="2 3">
    <name type="scientific">Bacillus phage Izhevsk</name>
    <dbReference type="NCBI Taxonomy" id="2724322"/>
    <lineage>
        <taxon>Viruses</taxon>
        <taxon>Duplodnaviria</taxon>
        <taxon>Heunggongvirae</taxon>
        <taxon>Uroviricota</taxon>
        <taxon>Caudoviricetes</taxon>
        <taxon>Joanripponvirinae</taxon>
        <taxon>Tsamsavirus</taxon>
        <taxon>Tsamsavirus izhevsk</taxon>
    </lineage>
</organism>
<proteinExistence type="predicted"/>
<dbReference type="GO" id="GO:0140291">
    <property type="term" value="P:peptidyl-glutamate ADP-deribosylation"/>
    <property type="evidence" value="ECO:0007669"/>
    <property type="project" value="TreeGrafter"/>
</dbReference>
<dbReference type="EMBL" id="MT254578">
    <property type="protein sequence ID" value="QIW89780.1"/>
    <property type="molecule type" value="Genomic_DNA"/>
</dbReference>
<evidence type="ECO:0000259" key="1">
    <source>
        <dbReference type="PROSITE" id="PS51154"/>
    </source>
</evidence>
<evidence type="ECO:0000313" key="3">
    <source>
        <dbReference type="Proteomes" id="UP000503405"/>
    </source>
</evidence>
<dbReference type="PANTHER" id="PTHR12521:SF0">
    <property type="entry name" value="ADP-RIBOSE GLYCOHYDROLASE OARD1"/>
    <property type="match status" value="1"/>
</dbReference>
<dbReference type="Gene3D" id="3.40.220.10">
    <property type="entry name" value="Leucine Aminopeptidase, subunit E, domain 1"/>
    <property type="match status" value="1"/>
</dbReference>
<sequence>MIKVVDGDLLKAKEDILGHQVNCQGVMGSGIALQVKQQHPKAFEIYKELVEKAREEDSLRFLLGKALVVDSNDKYIANLFGQFTYGSNGQFTLMNALQNSLIQLRQFAEARNLTVGLPFKIGSDRGGADWNEVLKLIEKAFEGYEDKVTLYKYRG</sequence>
<dbReference type="InterPro" id="IPR002589">
    <property type="entry name" value="Macro_dom"/>
</dbReference>
<dbReference type="InterPro" id="IPR043472">
    <property type="entry name" value="Macro_dom-like"/>
</dbReference>
<reference evidence="2 3" key="1">
    <citation type="submission" date="2020-03" db="EMBL/GenBank/DDBJ databases">
        <authorList>
            <person name="Skorynina A."/>
            <person name="Kazantseva O."/>
            <person name="Baycher S."/>
            <person name="Piligrimova E."/>
            <person name="Kuliabin V."/>
            <person name="Shadrin A."/>
        </authorList>
    </citation>
    <scope>NUCLEOTIDE SEQUENCE [LARGE SCALE GENOMIC DNA]</scope>
</reference>
<dbReference type="Pfam" id="PF01661">
    <property type="entry name" value="Macro"/>
    <property type="match status" value="1"/>
</dbReference>
<protein>
    <submittedName>
        <fullName evidence="2">Poa1p-like Appr-1''-p processing protein</fullName>
    </submittedName>
</protein>